<dbReference type="SMART" id="SM00165">
    <property type="entry name" value="UBA"/>
    <property type="match status" value="1"/>
</dbReference>
<dbReference type="SUPFAM" id="SSF46934">
    <property type="entry name" value="UBA-like"/>
    <property type="match status" value="1"/>
</dbReference>
<feature type="compositionally biased region" description="Basic residues" evidence="1">
    <location>
        <begin position="139"/>
        <end position="148"/>
    </location>
</feature>
<protein>
    <recommendedName>
        <fullName evidence="2">UBA domain-containing protein</fullName>
    </recommendedName>
</protein>
<dbReference type="Proteomes" id="UP001189624">
    <property type="component" value="Chromosome 11"/>
</dbReference>
<sequence length="636" mass="69086">MSPSVKSKSKSQEKASARAGKEQQKTSPKTSVSPTHGSDILASAHNPILGTFQTPETSLVASSTRVHDNSHFLKVDDADEHSSSPQGAVSECDTVSINGSCSGDSEESKEKVVVTVSSTRPDSVPGCDNDRREKIRLKNERKHQRQRERRAQELHDRCRGYLLSRKLESLAQQLVAMGFSSERATLALMLNDGKLEQSVSWLFEANEEQSQTKDTTSLVSEGNLKIDIRDELAQISALEVKYNCSKQEVERAIVACEGDLQKAENTLKTQKQEYTGSQSKSEDSAQNNNSLVRGLPAMSVSMQQRGNESDFNHYSKEGGSDSMFPDLEIGNVQSLQPNHPNVMTEKRWNGVPGSSPSSAMLTMAPSMQSVSPSVKMEGGRPIGITNEGRMIHQGLGREPIMMQHLQFTNAKQNSMVSLNSFPSGAAGWYVNSIPGVENVRSNGKLLQTQSVRSVSPNHLEQFCQAPYKEYSHFFGPVDYSSAGVGGFCKPMGASSSPSPSIPPRHQGSWSSNAPSPALAVPTSLGLFSGHQNAARTFNSHSHMDWNTGGLMPEFDYTSIDWSLNVPSSSGGPCLGISSLLRNSYGNRRISPCMGGLQNVGMARETSSSAGLREWTSPFAGKDLFSVPRQFVTSPPM</sequence>
<name>A0AA86W3S0_9FABA</name>
<feature type="compositionally biased region" description="Basic and acidic residues" evidence="1">
    <location>
        <begin position="10"/>
        <end position="24"/>
    </location>
</feature>
<feature type="region of interest" description="Disordered" evidence="1">
    <location>
        <begin position="1"/>
        <end position="63"/>
    </location>
</feature>
<dbReference type="PANTHER" id="PTHR35294">
    <property type="entry name" value="UBIQUITIN-ASSOCIATED/TRANSLATION ELONGATION FACTOR EF1B PROTEIN"/>
    <property type="match status" value="1"/>
</dbReference>
<dbReference type="EMBL" id="OY731408">
    <property type="protein sequence ID" value="CAJ1977952.1"/>
    <property type="molecule type" value="Genomic_DNA"/>
</dbReference>
<feature type="region of interest" description="Disordered" evidence="1">
    <location>
        <begin position="270"/>
        <end position="289"/>
    </location>
</feature>
<evidence type="ECO:0000259" key="2">
    <source>
        <dbReference type="PROSITE" id="PS50030"/>
    </source>
</evidence>
<proteinExistence type="predicted"/>
<organism evidence="3 4">
    <name type="scientific">Sphenostylis stenocarpa</name>
    <dbReference type="NCBI Taxonomy" id="92480"/>
    <lineage>
        <taxon>Eukaryota</taxon>
        <taxon>Viridiplantae</taxon>
        <taxon>Streptophyta</taxon>
        <taxon>Embryophyta</taxon>
        <taxon>Tracheophyta</taxon>
        <taxon>Spermatophyta</taxon>
        <taxon>Magnoliopsida</taxon>
        <taxon>eudicotyledons</taxon>
        <taxon>Gunneridae</taxon>
        <taxon>Pentapetalae</taxon>
        <taxon>rosids</taxon>
        <taxon>fabids</taxon>
        <taxon>Fabales</taxon>
        <taxon>Fabaceae</taxon>
        <taxon>Papilionoideae</taxon>
        <taxon>50 kb inversion clade</taxon>
        <taxon>NPAAA clade</taxon>
        <taxon>indigoferoid/millettioid clade</taxon>
        <taxon>Phaseoleae</taxon>
        <taxon>Sphenostylis</taxon>
    </lineage>
</organism>
<accession>A0AA86W3S0</accession>
<feature type="region of interest" description="Disordered" evidence="1">
    <location>
        <begin position="304"/>
        <end position="323"/>
    </location>
</feature>
<dbReference type="InterPro" id="IPR015940">
    <property type="entry name" value="UBA"/>
</dbReference>
<dbReference type="PANTHER" id="PTHR35294:SF4">
    <property type="entry name" value="UBA DOMAIN-CONTAINING PROTEIN"/>
    <property type="match status" value="1"/>
</dbReference>
<feature type="region of interest" description="Disordered" evidence="1">
    <location>
        <begin position="492"/>
        <end position="514"/>
    </location>
</feature>
<dbReference type="InterPro" id="IPR009060">
    <property type="entry name" value="UBA-like_sf"/>
</dbReference>
<feature type="region of interest" description="Disordered" evidence="1">
    <location>
        <begin position="77"/>
        <end position="152"/>
    </location>
</feature>
<feature type="domain" description="UBA" evidence="2">
    <location>
        <begin position="165"/>
        <end position="205"/>
    </location>
</feature>
<feature type="compositionally biased region" description="Polar residues" evidence="1">
    <location>
        <begin position="25"/>
        <end position="36"/>
    </location>
</feature>
<reference evidence="3" key="1">
    <citation type="submission" date="2023-10" db="EMBL/GenBank/DDBJ databases">
        <authorList>
            <person name="Domelevo Entfellner J.-B."/>
        </authorList>
    </citation>
    <scope>NUCLEOTIDE SEQUENCE</scope>
</reference>
<feature type="compositionally biased region" description="Polar residues" evidence="1">
    <location>
        <begin position="83"/>
        <end position="103"/>
    </location>
</feature>
<dbReference type="PROSITE" id="PS50030">
    <property type="entry name" value="UBA"/>
    <property type="match status" value="1"/>
</dbReference>
<feature type="compositionally biased region" description="Basic and acidic residues" evidence="1">
    <location>
        <begin position="307"/>
        <end position="319"/>
    </location>
</feature>
<gene>
    <name evidence="3" type="ORF">AYBTSS11_LOCUS30123</name>
</gene>
<dbReference type="Gramene" id="rna-AYBTSS11_LOCUS30123">
    <property type="protein sequence ID" value="CAJ1977952.1"/>
    <property type="gene ID" value="gene-AYBTSS11_LOCUS30123"/>
</dbReference>
<evidence type="ECO:0000313" key="4">
    <source>
        <dbReference type="Proteomes" id="UP001189624"/>
    </source>
</evidence>
<dbReference type="Gene3D" id="1.10.8.10">
    <property type="entry name" value="DNA helicase RuvA subunit, C-terminal domain"/>
    <property type="match status" value="1"/>
</dbReference>
<dbReference type="AlphaFoldDB" id="A0AA86W3S0"/>
<dbReference type="Pfam" id="PF22562">
    <property type="entry name" value="UBA_7"/>
    <property type="match status" value="1"/>
</dbReference>
<keyword evidence="4" id="KW-1185">Reference proteome</keyword>
<evidence type="ECO:0000313" key="3">
    <source>
        <dbReference type="EMBL" id="CAJ1977952.1"/>
    </source>
</evidence>
<feature type="compositionally biased region" description="Basic and acidic residues" evidence="1">
    <location>
        <begin position="128"/>
        <end position="138"/>
    </location>
</feature>
<feature type="compositionally biased region" description="Polar residues" evidence="1">
    <location>
        <begin position="51"/>
        <end position="63"/>
    </location>
</feature>
<evidence type="ECO:0000256" key="1">
    <source>
        <dbReference type="SAM" id="MobiDB-lite"/>
    </source>
</evidence>